<sequence>MCGRFALTATPDEIATAFGLQNVPPFPPRYNIAPSQPVAVIRQLQHQPREFRLMQWGLIPSWAKDPSIGNKLINARCETAHEKPSFRSAIKYRRCLIPASGFYEWQKVDKSTKQPYYFHKPQPFALAGLWESWNDIETCIILTTQPNDVVAPVHQRMPVIISPENYKVWLNFDTQTPSHLFHLFDPDLVQDLSALPVTTLVNSPTVDRPECIEPML</sequence>
<keyword evidence="3" id="KW-0227">DNA damage</keyword>
<dbReference type="EMBL" id="CP000828">
    <property type="protein sequence ID" value="ABW30440.1"/>
    <property type="molecule type" value="Genomic_DNA"/>
</dbReference>
<dbReference type="InterPro" id="IPR003738">
    <property type="entry name" value="SRAP"/>
</dbReference>
<dbReference type="STRING" id="329726.AM1_5485"/>
<dbReference type="SUPFAM" id="SSF143081">
    <property type="entry name" value="BB1717-like"/>
    <property type="match status" value="1"/>
</dbReference>
<name>B0CCZ8_ACAM1</name>
<keyword evidence="2 8" id="KW-0645">Protease</keyword>
<dbReference type="KEGG" id="amr:AM1_5485"/>
<dbReference type="HOGENOM" id="CLU_035990_6_2_3"/>
<comment type="similarity">
    <text evidence="1 8">Belongs to the SOS response-associated peptidase family.</text>
</comment>
<gene>
    <name evidence="9" type="ordered locus">AM1_5485</name>
</gene>
<dbReference type="RefSeq" id="WP_010472547.1">
    <property type="nucleotide sequence ID" value="NC_009925.1"/>
</dbReference>
<evidence type="ECO:0000256" key="7">
    <source>
        <dbReference type="ARBA" id="ARBA00023239"/>
    </source>
</evidence>
<proteinExistence type="inferred from homology"/>
<evidence type="ECO:0000256" key="5">
    <source>
        <dbReference type="ARBA" id="ARBA00023124"/>
    </source>
</evidence>
<dbReference type="Pfam" id="PF02586">
    <property type="entry name" value="SRAP"/>
    <property type="match status" value="1"/>
</dbReference>
<dbReference type="GO" id="GO:0006508">
    <property type="term" value="P:proteolysis"/>
    <property type="evidence" value="ECO:0007669"/>
    <property type="project" value="UniProtKB-KW"/>
</dbReference>
<dbReference type="GO" id="GO:0003697">
    <property type="term" value="F:single-stranded DNA binding"/>
    <property type="evidence" value="ECO:0007669"/>
    <property type="project" value="InterPro"/>
</dbReference>
<evidence type="ECO:0000313" key="9">
    <source>
        <dbReference type="EMBL" id="ABW30440.1"/>
    </source>
</evidence>
<dbReference type="GO" id="GO:0008233">
    <property type="term" value="F:peptidase activity"/>
    <property type="evidence" value="ECO:0007669"/>
    <property type="project" value="UniProtKB-KW"/>
</dbReference>
<reference evidence="9 10" key="1">
    <citation type="journal article" date="2008" name="Proc. Natl. Acad. Sci. U.S.A.">
        <title>Niche adaptation and genome expansion in the chlorophyll d-producing cyanobacterium Acaryochloris marina.</title>
        <authorList>
            <person name="Swingley W.D."/>
            <person name="Chen M."/>
            <person name="Cheung P.C."/>
            <person name="Conrad A.L."/>
            <person name="Dejesa L.C."/>
            <person name="Hao J."/>
            <person name="Honchak B.M."/>
            <person name="Karbach L.E."/>
            <person name="Kurdoglu A."/>
            <person name="Lahiri S."/>
            <person name="Mastrian S.D."/>
            <person name="Miyashita H."/>
            <person name="Page L."/>
            <person name="Ramakrishna P."/>
            <person name="Satoh S."/>
            <person name="Sattley W.M."/>
            <person name="Shimada Y."/>
            <person name="Taylor H.L."/>
            <person name="Tomo T."/>
            <person name="Tsuchiya T."/>
            <person name="Wang Z.T."/>
            <person name="Raymond J."/>
            <person name="Mimuro M."/>
            <person name="Blankenship R.E."/>
            <person name="Touchman J.W."/>
        </authorList>
    </citation>
    <scope>NUCLEOTIDE SEQUENCE [LARGE SCALE GENOMIC DNA]</scope>
    <source>
        <strain evidence="10">MBIC 11017</strain>
    </source>
</reference>
<dbReference type="Gene3D" id="3.90.1680.10">
    <property type="entry name" value="SOS response associated peptidase-like"/>
    <property type="match status" value="1"/>
</dbReference>
<protein>
    <recommendedName>
        <fullName evidence="8">Abasic site processing protein</fullName>
        <ecNumber evidence="8">3.4.-.-</ecNumber>
    </recommendedName>
</protein>
<keyword evidence="4 8" id="KW-0378">Hydrolase</keyword>
<dbReference type="eggNOG" id="COG2135">
    <property type="taxonomic scope" value="Bacteria"/>
</dbReference>
<keyword evidence="5" id="KW-0190">Covalent protein-DNA linkage</keyword>
<keyword evidence="10" id="KW-1185">Reference proteome</keyword>
<dbReference type="InterPro" id="IPR036590">
    <property type="entry name" value="SRAP-like"/>
</dbReference>
<dbReference type="PANTHER" id="PTHR13604:SF0">
    <property type="entry name" value="ABASIC SITE PROCESSING PROTEIN HMCES"/>
    <property type="match status" value="1"/>
</dbReference>
<evidence type="ECO:0000256" key="8">
    <source>
        <dbReference type="RuleBase" id="RU364100"/>
    </source>
</evidence>
<dbReference type="Proteomes" id="UP000000268">
    <property type="component" value="Chromosome"/>
</dbReference>
<accession>B0CCZ8</accession>
<dbReference type="GO" id="GO:0016829">
    <property type="term" value="F:lyase activity"/>
    <property type="evidence" value="ECO:0007669"/>
    <property type="project" value="UniProtKB-KW"/>
</dbReference>
<dbReference type="PANTHER" id="PTHR13604">
    <property type="entry name" value="DC12-RELATED"/>
    <property type="match status" value="1"/>
</dbReference>
<evidence type="ECO:0000256" key="3">
    <source>
        <dbReference type="ARBA" id="ARBA00022763"/>
    </source>
</evidence>
<evidence type="ECO:0000256" key="2">
    <source>
        <dbReference type="ARBA" id="ARBA00022670"/>
    </source>
</evidence>
<keyword evidence="7" id="KW-0456">Lyase</keyword>
<keyword evidence="6" id="KW-0238">DNA-binding</keyword>
<dbReference type="EC" id="3.4.-.-" evidence="8"/>
<evidence type="ECO:0000256" key="6">
    <source>
        <dbReference type="ARBA" id="ARBA00023125"/>
    </source>
</evidence>
<evidence type="ECO:0000256" key="4">
    <source>
        <dbReference type="ARBA" id="ARBA00022801"/>
    </source>
</evidence>
<organism evidence="9 10">
    <name type="scientific">Acaryochloris marina (strain MBIC 11017)</name>
    <dbReference type="NCBI Taxonomy" id="329726"/>
    <lineage>
        <taxon>Bacteria</taxon>
        <taxon>Bacillati</taxon>
        <taxon>Cyanobacteriota</taxon>
        <taxon>Cyanophyceae</taxon>
        <taxon>Acaryochloridales</taxon>
        <taxon>Acaryochloridaceae</taxon>
        <taxon>Acaryochloris</taxon>
    </lineage>
</organism>
<evidence type="ECO:0000313" key="10">
    <source>
        <dbReference type="Proteomes" id="UP000000268"/>
    </source>
</evidence>
<dbReference type="GO" id="GO:0106300">
    <property type="term" value="P:protein-DNA covalent cross-linking repair"/>
    <property type="evidence" value="ECO:0007669"/>
    <property type="project" value="InterPro"/>
</dbReference>
<dbReference type="OrthoDB" id="9782620at2"/>
<evidence type="ECO:0000256" key="1">
    <source>
        <dbReference type="ARBA" id="ARBA00008136"/>
    </source>
</evidence>
<dbReference type="AlphaFoldDB" id="B0CCZ8"/>